<keyword evidence="5" id="KW-1185">Reference proteome</keyword>
<dbReference type="EMBL" id="JBJQND010000002">
    <property type="protein sequence ID" value="KAL3886753.1"/>
    <property type="molecule type" value="Genomic_DNA"/>
</dbReference>
<keyword evidence="1" id="KW-1015">Disulfide bond</keyword>
<name>A0ABD3XP52_SINWO</name>
<dbReference type="AlphaFoldDB" id="A0ABD3XP52"/>
<proteinExistence type="predicted"/>
<keyword evidence="2" id="KW-0812">Transmembrane</keyword>
<evidence type="ECO:0000259" key="3">
    <source>
        <dbReference type="Pfam" id="PF23599"/>
    </source>
</evidence>
<dbReference type="Pfam" id="PF23599">
    <property type="entry name" value="CILP_C"/>
    <property type="match status" value="1"/>
</dbReference>
<dbReference type="Gene3D" id="2.20.100.10">
    <property type="entry name" value="Thrombospondin type-1 (TSP1) repeat"/>
    <property type="match status" value="1"/>
</dbReference>
<keyword evidence="2" id="KW-0472">Membrane</keyword>
<organism evidence="4 5">
    <name type="scientific">Sinanodonta woodiana</name>
    <name type="common">Chinese pond mussel</name>
    <name type="synonym">Anodonta woodiana</name>
    <dbReference type="NCBI Taxonomy" id="1069815"/>
    <lineage>
        <taxon>Eukaryota</taxon>
        <taxon>Metazoa</taxon>
        <taxon>Spiralia</taxon>
        <taxon>Lophotrochozoa</taxon>
        <taxon>Mollusca</taxon>
        <taxon>Bivalvia</taxon>
        <taxon>Autobranchia</taxon>
        <taxon>Heteroconchia</taxon>
        <taxon>Palaeoheterodonta</taxon>
        <taxon>Unionida</taxon>
        <taxon>Unionoidea</taxon>
        <taxon>Unionidae</taxon>
        <taxon>Unioninae</taxon>
        <taxon>Sinanodonta</taxon>
    </lineage>
</organism>
<evidence type="ECO:0000256" key="2">
    <source>
        <dbReference type="SAM" id="Phobius"/>
    </source>
</evidence>
<protein>
    <recommendedName>
        <fullName evidence="3">Cartilage intermediate layer protein 1/2 C-terminal domain-containing protein</fullName>
    </recommendedName>
</protein>
<accession>A0ABD3XP52</accession>
<evidence type="ECO:0000313" key="5">
    <source>
        <dbReference type="Proteomes" id="UP001634394"/>
    </source>
</evidence>
<dbReference type="PANTHER" id="PTHR15031">
    <property type="entry name" value="CARTILAGE INTERMEDIATE LAYER PROTEIN CLIP"/>
    <property type="match status" value="1"/>
</dbReference>
<gene>
    <name evidence="4" type="ORF">ACJMK2_026726</name>
</gene>
<keyword evidence="2" id="KW-1133">Transmembrane helix</keyword>
<dbReference type="FunFam" id="2.20.100.10:FF:000001">
    <property type="entry name" value="semaphorin-5A isoform X1"/>
    <property type="match status" value="1"/>
</dbReference>
<dbReference type="InterPro" id="IPR056258">
    <property type="entry name" value="CILP-1/2_C"/>
</dbReference>
<dbReference type="SMART" id="SM00209">
    <property type="entry name" value="TSP1"/>
    <property type="match status" value="1"/>
</dbReference>
<dbReference type="InterPro" id="IPR039675">
    <property type="entry name" value="CILP1/CILP2"/>
</dbReference>
<dbReference type="InterPro" id="IPR000884">
    <property type="entry name" value="TSP1_rpt"/>
</dbReference>
<dbReference type="SUPFAM" id="SSF82895">
    <property type="entry name" value="TSP-1 type 1 repeat"/>
    <property type="match status" value="1"/>
</dbReference>
<reference evidence="4 5" key="1">
    <citation type="submission" date="2024-11" db="EMBL/GenBank/DDBJ databases">
        <title>Chromosome-level genome assembly of the freshwater bivalve Anodonta woodiana.</title>
        <authorList>
            <person name="Chen X."/>
        </authorList>
    </citation>
    <scope>NUCLEOTIDE SEQUENCE [LARGE SCALE GENOMIC DNA]</scope>
    <source>
        <strain evidence="4">MN2024</strain>
        <tissue evidence="4">Gills</tissue>
    </source>
</reference>
<dbReference type="InterPro" id="IPR036383">
    <property type="entry name" value="TSP1_rpt_sf"/>
</dbReference>
<dbReference type="Pfam" id="PF00090">
    <property type="entry name" value="TSP_1"/>
    <property type="match status" value="1"/>
</dbReference>
<evidence type="ECO:0000313" key="4">
    <source>
        <dbReference type="EMBL" id="KAL3886753.1"/>
    </source>
</evidence>
<dbReference type="PROSITE" id="PS50092">
    <property type="entry name" value="TSP1"/>
    <property type="match status" value="1"/>
</dbReference>
<evidence type="ECO:0000256" key="1">
    <source>
        <dbReference type="ARBA" id="ARBA00023157"/>
    </source>
</evidence>
<feature type="domain" description="Cartilage intermediate layer protein 1/2 C-terminal" evidence="3">
    <location>
        <begin position="554"/>
        <end position="696"/>
    </location>
</feature>
<dbReference type="Proteomes" id="UP001634394">
    <property type="component" value="Unassembled WGS sequence"/>
</dbReference>
<sequence length="703" mass="77165">MEFQPANKRYQTQPISFDDVRSTEKQSMHNALISNIPVKPSFSPSRKILLLALATITAVGIISSTIAVIVLFLKSGDTNVAQAHQTVYGVWTTWSSWNGCSASCGGGIQSRTRLCQKTQSVLDCVGAMTQSQICNSFNCPDCSHMCNIGILSDDCDRCVCSAIVANRIVDGENFPLSGVSVAEAAHPYNILAESDSSGTFTLNSSCPGTEIVLRKEKYQDKTVTISTKNVVITMEHIFLPYIISHPHSEYRLSGENVTICCIAGGGPGNSSSSSIASVPEIIVPPNSYIIPNGSRYDGTVSASPTFLDPTNLTILENIPGVFQFTDNEGNTQNLDTLGVFGLFLRDNNENPLTIDGTVDMFLSSDILASNPNAGSEYKIWGLSEITGKWEVISSNSKSKRRTPQFEVSKLNKYIYLTFPIFRDKEAVTQDGSTMYPQQTCHEAICNGDPGILEIYHYDYTTYGRETLIPANTSISENIGIDKAAQNLIGYKVSDNGRVLSLKFNSSNNGPFYKNLQTCMDSMSVSNHFRFYLSNTDPDVYTYLHTIAPKPGNQNIAALVWYPEFAAKSFSVCYIRLSVNFAHGVPQDPIKLRVVSYGGTNVLTKGTILGIREVQLWRNNSICIEYKCSGKLQQFVPGVDFTKLKIFPLITSGRKCNINVDNLADTDPPPNKNNVGLSVYENYAPDFYNSNDGVFQSSTDSNQI</sequence>
<comment type="caution">
    <text evidence="4">The sequence shown here is derived from an EMBL/GenBank/DDBJ whole genome shotgun (WGS) entry which is preliminary data.</text>
</comment>
<feature type="transmembrane region" description="Helical" evidence="2">
    <location>
        <begin position="48"/>
        <end position="73"/>
    </location>
</feature>
<dbReference type="PANTHER" id="PTHR15031:SF6">
    <property type="entry name" value="CARTILAGE INTERMEDIATE LAYER PROTEIN 1-LIKE ISOFORM X1"/>
    <property type="match status" value="1"/>
</dbReference>